<feature type="compositionally biased region" description="Basic and acidic residues" evidence="1">
    <location>
        <begin position="311"/>
        <end position="326"/>
    </location>
</feature>
<dbReference type="EMBL" id="JBJJXI010000030">
    <property type="protein sequence ID" value="KAL3403407.1"/>
    <property type="molecule type" value="Genomic_DNA"/>
</dbReference>
<feature type="region of interest" description="Disordered" evidence="1">
    <location>
        <begin position="274"/>
        <end position="326"/>
    </location>
</feature>
<feature type="compositionally biased region" description="Basic residues" evidence="1">
    <location>
        <begin position="1"/>
        <end position="22"/>
    </location>
</feature>
<dbReference type="Proteomes" id="UP001627154">
    <property type="component" value="Unassembled WGS sequence"/>
</dbReference>
<name>A0ABD2XF10_9HYME</name>
<organism evidence="2 3">
    <name type="scientific">Trichogramma kaykai</name>
    <dbReference type="NCBI Taxonomy" id="54128"/>
    <lineage>
        <taxon>Eukaryota</taxon>
        <taxon>Metazoa</taxon>
        <taxon>Ecdysozoa</taxon>
        <taxon>Arthropoda</taxon>
        <taxon>Hexapoda</taxon>
        <taxon>Insecta</taxon>
        <taxon>Pterygota</taxon>
        <taxon>Neoptera</taxon>
        <taxon>Endopterygota</taxon>
        <taxon>Hymenoptera</taxon>
        <taxon>Apocrita</taxon>
        <taxon>Proctotrupomorpha</taxon>
        <taxon>Chalcidoidea</taxon>
        <taxon>Trichogrammatidae</taxon>
        <taxon>Trichogramma</taxon>
    </lineage>
</organism>
<sequence>MKRLKRKSYRDKKKRIKRRRRHYSSESSSPTASETTARKSRSRSRSGSRSHSHDESEDSRSRSRSASRSRHDNRTPLKDSTNTKEVEKDQDFLNEIGKRLNQERVFAAPLREEIVSRWKDVIDEGLPDKEKEDIMKKYNLPENCKFSDPPKINTEIKTVVPQTVISRDTRIVVKQHKIVACLSAISKLFGLLTKDGRDLQDLPAIECLSDTLKLLADTLRDESMIRRSLIIANINTSPRDKITYTKCGEFLFGEKLDEIIKTAKAVEATVKDLRMPKKITPKPKNLNNPPRQPPRRNYPTSGGQKSRKPSNRNDNKKDAENRHHRR</sequence>
<feature type="compositionally biased region" description="Low complexity" evidence="1">
    <location>
        <begin position="282"/>
        <end position="299"/>
    </location>
</feature>
<feature type="compositionally biased region" description="Low complexity" evidence="1">
    <location>
        <begin position="25"/>
        <end position="35"/>
    </location>
</feature>
<dbReference type="AlphaFoldDB" id="A0ABD2XF10"/>
<accession>A0ABD2XF10</accession>
<evidence type="ECO:0000313" key="3">
    <source>
        <dbReference type="Proteomes" id="UP001627154"/>
    </source>
</evidence>
<feature type="compositionally biased region" description="Basic residues" evidence="1">
    <location>
        <begin position="38"/>
        <end position="50"/>
    </location>
</feature>
<dbReference type="PANTHER" id="PTHR34239">
    <property type="entry name" value="APPLE DOMAIN-CONTAINING PROTEIN"/>
    <property type="match status" value="1"/>
</dbReference>
<feature type="compositionally biased region" description="Basic and acidic residues" evidence="1">
    <location>
        <begin position="69"/>
        <end position="90"/>
    </location>
</feature>
<proteinExistence type="predicted"/>
<reference evidence="2 3" key="1">
    <citation type="journal article" date="2024" name="bioRxiv">
        <title>A reference genome for Trichogramma kaykai: A tiny desert-dwelling parasitoid wasp with competing sex-ratio distorters.</title>
        <authorList>
            <person name="Culotta J."/>
            <person name="Lindsey A.R."/>
        </authorList>
    </citation>
    <scope>NUCLEOTIDE SEQUENCE [LARGE SCALE GENOMIC DNA]</scope>
    <source>
        <strain evidence="2 3">KSX58</strain>
    </source>
</reference>
<gene>
    <name evidence="2" type="ORF">TKK_003693</name>
</gene>
<feature type="region of interest" description="Disordered" evidence="1">
    <location>
        <begin position="1"/>
        <end position="90"/>
    </location>
</feature>
<dbReference type="PANTHER" id="PTHR34239:SF2">
    <property type="entry name" value="TRANSPOSABLE ELEMENT P TRANSPOSASE_THAP9 CONSERVED DOMAIN-CONTAINING PROTEIN"/>
    <property type="match status" value="1"/>
</dbReference>
<keyword evidence="3" id="KW-1185">Reference proteome</keyword>
<evidence type="ECO:0000313" key="2">
    <source>
        <dbReference type="EMBL" id="KAL3403407.1"/>
    </source>
</evidence>
<feature type="compositionally biased region" description="Basic and acidic residues" evidence="1">
    <location>
        <begin position="51"/>
        <end position="61"/>
    </location>
</feature>
<comment type="caution">
    <text evidence="2">The sequence shown here is derived from an EMBL/GenBank/DDBJ whole genome shotgun (WGS) entry which is preliminary data.</text>
</comment>
<evidence type="ECO:0000256" key="1">
    <source>
        <dbReference type="SAM" id="MobiDB-lite"/>
    </source>
</evidence>
<protein>
    <submittedName>
        <fullName evidence="2">Uncharacterized protein</fullName>
    </submittedName>
</protein>